<sequence length="370" mass="40442">MSLTNAIVAGTPWQLMGAVTLVERVPGFSLQNTDLYLRMAFSGSREVAGRLAKMGFFRHVFTIGTSSEESLDARGSVRPGVPSPEDASVAIAAQIEAGDNSFGMAQRHSDGIDSLRRWLLDSYERVLCTYPYDTAIDLLACSPDAVLELFDDGLGSYVGDILGPFSLSLAPRLAAVYLCAPELSHNDLQVVPKKLPISFDDAELVGDLCRIFSVDSRELSIYHGWHIVYLTQPTDGMARREVLDEQVAGILLQHADDVVVRPHPRDARNHHAGLTYDMSSIPWELACMFGIVSDDSMLIAECSTAQLTPRLLVGVQPRLVFLSEVLASESPSDLLSKERELAGIIGSMYAEPSRVFTPANVEELTRVLES</sequence>
<evidence type="ECO:0000313" key="2">
    <source>
        <dbReference type="Proteomes" id="UP001204320"/>
    </source>
</evidence>
<comment type="caution">
    <text evidence="1">The sequence shown here is derived from an EMBL/GenBank/DDBJ whole genome shotgun (WGS) entry which is preliminary data.</text>
</comment>
<proteinExistence type="predicted"/>
<gene>
    <name evidence="1" type="ORF">NVS32_10825</name>
</gene>
<protein>
    <submittedName>
        <fullName evidence="1">Alpha-2,8-polysialyltransferase family protein</fullName>
    </submittedName>
</protein>
<accession>A0ABT1ZB53</accession>
<dbReference type="RefSeq" id="WP_258499832.1">
    <property type="nucleotide sequence ID" value="NZ_JANSKA010000011.1"/>
</dbReference>
<reference evidence="1 2" key="1">
    <citation type="submission" date="2022-08" db="EMBL/GenBank/DDBJ databases">
        <title>Tractidigestivibacter montrealensis type strain KD21.</title>
        <authorList>
            <person name="Diop K."/>
            <person name="Richard C."/>
            <person name="Routy B."/>
        </authorList>
    </citation>
    <scope>NUCLEOTIDE SEQUENCE [LARGE SCALE GENOMIC DNA]</scope>
    <source>
        <strain evidence="1 2">KD21</strain>
    </source>
</reference>
<name>A0ABT1ZB53_9ACTN</name>
<evidence type="ECO:0000313" key="1">
    <source>
        <dbReference type="EMBL" id="MCR9037436.1"/>
    </source>
</evidence>
<dbReference type="EMBL" id="JANSKA010000011">
    <property type="protein sequence ID" value="MCR9037436.1"/>
    <property type="molecule type" value="Genomic_DNA"/>
</dbReference>
<keyword evidence="2" id="KW-1185">Reference proteome</keyword>
<dbReference type="Proteomes" id="UP001204320">
    <property type="component" value="Unassembled WGS sequence"/>
</dbReference>
<organism evidence="1 2">
    <name type="scientific">Tractidigestivibacter montrealensis</name>
    <dbReference type="NCBI Taxonomy" id="2972466"/>
    <lineage>
        <taxon>Bacteria</taxon>
        <taxon>Bacillati</taxon>
        <taxon>Actinomycetota</taxon>
        <taxon>Coriobacteriia</taxon>
        <taxon>Coriobacteriales</taxon>
        <taxon>Atopobiaceae</taxon>
        <taxon>Tractidigestivibacter</taxon>
    </lineage>
</organism>